<comment type="caution">
    <text evidence="2">The sequence shown here is derived from an EMBL/GenBank/DDBJ whole genome shotgun (WGS) entry which is preliminary data.</text>
</comment>
<feature type="region of interest" description="Disordered" evidence="1">
    <location>
        <begin position="25"/>
        <end position="51"/>
    </location>
</feature>
<organism evidence="2 3">
    <name type="scientific">Cymbomonas tetramitiformis</name>
    <dbReference type="NCBI Taxonomy" id="36881"/>
    <lineage>
        <taxon>Eukaryota</taxon>
        <taxon>Viridiplantae</taxon>
        <taxon>Chlorophyta</taxon>
        <taxon>Pyramimonadophyceae</taxon>
        <taxon>Pyramimonadales</taxon>
        <taxon>Pyramimonadaceae</taxon>
        <taxon>Cymbomonas</taxon>
    </lineage>
</organism>
<keyword evidence="3" id="KW-1185">Reference proteome</keyword>
<feature type="compositionally biased region" description="Low complexity" evidence="1">
    <location>
        <begin position="224"/>
        <end position="235"/>
    </location>
</feature>
<feature type="compositionally biased region" description="Pro residues" evidence="1">
    <location>
        <begin position="36"/>
        <end position="48"/>
    </location>
</feature>
<reference evidence="2 3" key="1">
    <citation type="journal article" date="2015" name="Genome Biol. Evol.">
        <title>Comparative Genomics of a Bacterivorous Green Alga Reveals Evolutionary Causalities and Consequences of Phago-Mixotrophic Mode of Nutrition.</title>
        <authorList>
            <person name="Burns J.A."/>
            <person name="Paasch A."/>
            <person name="Narechania A."/>
            <person name="Kim E."/>
        </authorList>
    </citation>
    <scope>NUCLEOTIDE SEQUENCE [LARGE SCALE GENOMIC DNA]</scope>
    <source>
        <strain evidence="2 3">PLY_AMNH</strain>
    </source>
</reference>
<proteinExistence type="predicted"/>
<sequence length="259" mass="27917">MNTTINAVDNLTANESFLPFVGFDEPQRPSSFFDQPDPPSPPSPPGDFPPDVRSNRWQIFPVAIVVHLPVILENWFDRKGKAPLILDPSHPGYDETLAFNEVITQSYLEYSEYIFEATEGLSDHFGDDSVGPLILQPGNAGLRGGILSSASEEEEDEEEDDEESLLTPDLPVKQAARAKAAQGCEASQASGSQASGSASAPPQASGSQTAQAVSGKQKRKRATALAPLARSSAEASEEAAQFSEELSEAIATWRSFRFF</sequence>
<dbReference type="EMBL" id="LGRX02030520">
    <property type="protein sequence ID" value="KAK3245575.1"/>
    <property type="molecule type" value="Genomic_DNA"/>
</dbReference>
<dbReference type="AlphaFoldDB" id="A0AAE0F099"/>
<name>A0AAE0F099_9CHLO</name>
<feature type="region of interest" description="Disordered" evidence="1">
    <location>
        <begin position="149"/>
        <end position="168"/>
    </location>
</feature>
<evidence type="ECO:0000256" key="1">
    <source>
        <dbReference type="SAM" id="MobiDB-lite"/>
    </source>
</evidence>
<evidence type="ECO:0000313" key="3">
    <source>
        <dbReference type="Proteomes" id="UP001190700"/>
    </source>
</evidence>
<feature type="compositionally biased region" description="Acidic residues" evidence="1">
    <location>
        <begin position="151"/>
        <end position="164"/>
    </location>
</feature>
<evidence type="ECO:0000313" key="2">
    <source>
        <dbReference type="EMBL" id="KAK3245575.1"/>
    </source>
</evidence>
<dbReference type="Proteomes" id="UP001190700">
    <property type="component" value="Unassembled WGS sequence"/>
</dbReference>
<feature type="compositionally biased region" description="Low complexity" evidence="1">
    <location>
        <begin position="180"/>
        <end position="212"/>
    </location>
</feature>
<feature type="region of interest" description="Disordered" evidence="1">
    <location>
        <begin position="176"/>
        <end position="235"/>
    </location>
</feature>
<protein>
    <submittedName>
        <fullName evidence="2">Uncharacterized protein</fullName>
    </submittedName>
</protein>
<accession>A0AAE0F099</accession>
<gene>
    <name evidence="2" type="ORF">CYMTET_44861</name>
</gene>